<feature type="compositionally biased region" description="Basic residues" evidence="1">
    <location>
        <begin position="117"/>
        <end position="126"/>
    </location>
</feature>
<feature type="compositionally biased region" description="Polar residues" evidence="1">
    <location>
        <begin position="1"/>
        <end position="24"/>
    </location>
</feature>
<keyword evidence="3" id="KW-1185">Reference proteome</keyword>
<dbReference type="PANTHER" id="PTHR39472">
    <property type="entry name" value="EXPRESSED PROTEIN"/>
    <property type="match status" value="1"/>
</dbReference>
<reference evidence="2" key="1">
    <citation type="submission" date="2022-12" db="EMBL/GenBank/DDBJ databases">
        <authorList>
            <person name="Petersen C."/>
        </authorList>
    </citation>
    <scope>NUCLEOTIDE SEQUENCE</scope>
    <source>
        <strain evidence="2">IBT 16125</strain>
    </source>
</reference>
<dbReference type="EMBL" id="JAPVEA010000006">
    <property type="protein sequence ID" value="KAJ5450228.1"/>
    <property type="molecule type" value="Genomic_DNA"/>
</dbReference>
<proteinExistence type="predicted"/>
<comment type="caution">
    <text evidence="2">The sequence shown here is derived from an EMBL/GenBank/DDBJ whole genome shotgun (WGS) entry which is preliminary data.</text>
</comment>
<organism evidence="2 3">
    <name type="scientific">Penicillium daleae</name>
    <dbReference type="NCBI Taxonomy" id="63821"/>
    <lineage>
        <taxon>Eukaryota</taxon>
        <taxon>Fungi</taxon>
        <taxon>Dikarya</taxon>
        <taxon>Ascomycota</taxon>
        <taxon>Pezizomycotina</taxon>
        <taxon>Eurotiomycetes</taxon>
        <taxon>Eurotiomycetidae</taxon>
        <taxon>Eurotiales</taxon>
        <taxon>Aspergillaceae</taxon>
        <taxon>Penicillium</taxon>
    </lineage>
</organism>
<name>A0AAD6C4S7_9EURO</name>
<feature type="region of interest" description="Disordered" evidence="1">
    <location>
        <begin position="106"/>
        <end position="127"/>
    </location>
</feature>
<evidence type="ECO:0000313" key="3">
    <source>
        <dbReference type="Proteomes" id="UP001213681"/>
    </source>
</evidence>
<dbReference type="PANTHER" id="PTHR39472:SF1">
    <property type="entry name" value="EXPRESSED PROTEIN"/>
    <property type="match status" value="1"/>
</dbReference>
<feature type="compositionally biased region" description="Polar residues" evidence="1">
    <location>
        <begin position="198"/>
        <end position="209"/>
    </location>
</feature>
<accession>A0AAD6C4S7</accession>
<evidence type="ECO:0000313" key="2">
    <source>
        <dbReference type="EMBL" id="KAJ5450228.1"/>
    </source>
</evidence>
<gene>
    <name evidence="2" type="ORF">N7458_006677</name>
</gene>
<feature type="region of interest" description="Disordered" evidence="1">
    <location>
        <begin position="185"/>
        <end position="225"/>
    </location>
</feature>
<protein>
    <submittedName>
        <fullName evidence="2">Uncharacterized protein</fullName>
    </submittedName>
</protein>
<dbReference type="GeneID" id="81600302"/>
<dbReference type="AlphaFoldDB" id="A0AAD6C4S7"/>
<sequence>MALPTSSEGRAVKMTNQIGNGANSREQRQLVDEPPLASDLALTSFDYSGINQSESEYRVHCDRPVYSDHSDQPLYETFFDNTPATGHGADHPSLFDPCAAIIEGADSSSSSKAPYTRGHRRRSTHVTRRDLEKFQKEVLGVENRASWYDEENGSSRPINPYDPQLEELNRAFELADMSMNSGAGGMAGGNNPGPGMFSNYTENSPTPNMGSMPRQPPSPAYPHSAPQVNGAGAGSGGMGAAMNASMSMNAGHQMDLHHLYEMVLELSDVLKNNREVTKSIVSSAEDIMKHGNSEDASAVMRQVNGEITGMSSESHSIHTNQLSLNTSPTAARISELERALAKEKRLVEDLRREQVENTKLISDYEASVGTMVEQIRNYCQNNNMHFLYQKSHYNNLLQAERDAHLESRLDRDYWHTQTMKCAQMIRNAHQLRSDEEELPIRIISGLQNEVRAYRNALGMEPEKPEQEYGWEILKDVSSPE</sequence>
<dbReference type="RefSeq" id="XP_056765763.1">
    <property type="nucleotide sequence ID" value="XM_056910059.1"/>
</dbReference>
<reference evidence="2" key="2">
    <citation type="journal article" date="2023" name="IMA Fungus">
        <title>Comparative genomic study of the Penicillium genus elucidates a diverse pangenome and 15 lateral gene transfer events.</title>
        <authorList>
            <person name="Petersen C."/>
            <person name="Sorensen T."/>
            <person name="Nielsen M.R."/>
            <person name="Sondergaard T.E."/>
            <person name="Sorensen J.L."/>
            <person name="Fitzpatrick D.A."/>
            <person name="Frisvad J.C."/>
            <person name="Nielsen K.L."/>
        </authorList>
    </citation>
    <scope>NUCLEOTIDE SEQUENCE</scope>
    <source>
        <strain evidence="2">IBT 16125</strain>
    </source>
</reference>
<evidence type="ECO:0000256" key="1">
    <source>
        <dbReference type="SAM" id="MobiDB-lite"/>
    </source>
</evidence>
<dbReference type="Proteomes" id="UP001213681">
    <property type="component" value="Unassembled WGS sequence"/>
</dbReference>
<feature type="region of interest" description="Disordered" evidence="1">
    <location>
        <begin position="1"/>
        <end position="29"/>
    </location>
</feature>